<gene>
    <name evidence="1" type="primary">Cnig_chr_V.g17104</name>
    <name evidence="1" type="ORF">B9Z55_017104</name>
</gene>
<comment type="caution">
    <text evidence="1">The sequence shown here is derived from an EMBL/GenBank/DDBJ whole genome shotgun (WGS) entry which is preliminary data.</text>
</comment>
<reference evidence="2" key="1">
    <citation type="submission" date="2017-10" db="EMBL/GenBank/DDBJ databases">
        <title>Rapid genome shrinkage in a self-fertile nematode reveals novel sperm competition proteins.</title>
        <authorList>
            <person name="Yin D."/>
            <person name="Schwarz E.M."/>
            <person name="Thomas C.G."/>
            <person name="Felde R.L."/>
            <person name="Korf I.F."/>
            <person name="Cutter A.D."/>
            <person name="Schartner C.M."/>
            <person name="Ralston E.J."/>
            <person name="Meyer B.J."/>
            <person name="Haag E.S."/>
        </authorList>
    </citation>
    <scope>NUCLEOTIDE SEQUENCE [LARGE SCALE GENOMIC DNA]</scope>
    <source>
        <strain evidence="2">JU1422</strain>
    </source>
</reference>
<accession>A0A2G5T7Z2</accession>
<evidence type="ECO:0000313" key="1">
    <source>
        <dbReference type="EMBL" id="PIC23382.1"/>
    </source>
</evidence>
<dbReference type="AlphaFoldDB" id="A0A2G5T7Z2"/>
<dbReference type="OrthoDB" id="10345586at2759"/>
<sequence length="92" mass="11030">MTRAPVSKKKDKLSVRLRMSSYWRRQNQYIQRIWGRLTSRSGTTQIAPAQAPMEQVQRHEMTLLHEACTRLLKTIKEDKESEKKWNRKKAFQ</sequence>
<keyword evidence="2" id="KW-1185">Reference proteome</keyword>
<organism evidence="1 2">
    <name type="scientific">Caenorhabditis nigoni</name>
    <dbReference type="NCBI Taxonomy" id="1611254"/>
    <lineage>
        <taxon>Eukaryota</taxon>
        <taxon>Metazoa</taxon>
        <taxon>Ecdysozoa</taxon>
        <taxon>Nematoda</taxon>
        <taxon>Chromadorea</taxon>
        <taxon>Rhabditida</taxon>
        <taxon>Rhabditina</taxon>
        <taxon>Rhabditomorpha</taxon>
        <taxon>Rhabditoidea</taxon>
        <taxon>Rhabditidae</taxon>
        <taxon>Peloderinae</taxon>
        <taxon>Caenorhabditis</taxon>
    </lineage>
</organism>
<evidence type="ECO:0000313" key="2">
    <source>
        <dbReference type="Proteomes" id="UP000230233"/>
    </source>
</evidence>
<protein>
    <submittedName>
        <fullName evidence="1">Uncharacterized protein</fullName>
    </submittedName>
</protein>
<dbReference type="EMBL" id="PDUG01000005">
    <property type="protein sequence ID" value="PIC23382.1"/>
    <property type="molecule type" value="Genomic_DNA"/>
</dbReference>
<proteinExistence type="predicted"/>
<dbReference type="Proteomes" id="UP000230233">
    <property type="component" value="Chromosome V"/>
</dbReference>
<name>A0A2G5T7Z2_9PELO</name>